<dbReference type="Pfam" id="PF08719">
    <property type="entry name" value="NADAR"/>
    <property type="match status" value="1"/>
</dbReference>
<dbReference type="Gene3D" id="1.10.357.40">
    <property type="entry name" value="YbiA-like"/>
    <property type="match status" value="1"/>
</dbReference>
<feature type="region of interest" description="Disordered" evidence="1">
    <location>
        <begin position="1"/>
        <end position="20"/>
    </location>
</feature>
<reference evidence="4" key="2">
    <citation type="submission" date="2015-01" db="EMBL/GenBank/DDBJ databases">
        <title>Evolutionary Origins and Diversification of the Mycorrhizal Mutualists.</title>
        <authorList>
            <consortium name="DOE Joint Genome Institute"/>
            <consortium name="Mycorrhizal Genomics Consortium"/>
            <person name="Kohler A."/>
            <person name="Kuo A."/>
            <person name="Nagy L.G."/>
            <person name="Floudas D."/>
            <person name="Copeland A."/>
            <person name="Barry K.W."/>
            <person name="Cichocki N."/>
            <person name="Veneault-Fourrey C."/>
            <person name="LaButti K."/>
            <person name="Lindquist E.A."/>
            <person name="Lipzen A."/>
            <person name="Lundell T."/>
            <person name="Morin E."/>
            <person name="Murat C."/>
            <person name="Riley R."/>
            <person name="Ohm R."/>
            <person name="Sun H."/>
            <person name="Tunlid A."/>
            <person name="Henrissat B."/>
            <person name="Grigoriev I.V."/>
            <person name="Hibbett D.S."/>
            <person name="Martin F."/>
        </authorList>
    </citation>
    <scope>NUCLEOTIDE SEQUENCE [LARGE SCALE GENOMIC DNA]</scope>
    <source>
        <strain evidence="4">MAFF 305830</strain>
    </source>
</reference>
<dbReference type="AlphaFoldDB" id="A0A0C3B7Y5"/>
<evidence type="ECO:0000256" key="1">
    <source>
        <dbReference type="SAM" id="MobiDB-lite"/>
    </source>
</evidence>
<dbReference type="HOGENOM" id="CLU_084247_3_3_1"/>
<proteinExistence type="predicted"/>
<feature type="domain" description="NADAR" evidence="2">
    <location>
        <begin position="22"/>
        <end position="159"/>
    </location>
</feature>
<protein>
    <recommendedName>
        <fullName evidence="2">NADAR domain-containing protein</fullName>
    </recommendedName>
</protein>
<evidence type="ECO:0000313" key="4">
    <source>
        <dbReference type="Proteomes" id="UP000054097"/>
    </source>
</evidence>
<dbReference type="InterPro" id="IPR037238">
    <property type="entry name" value="YbiA-like_sf"/>
</dbReference>
<dbReference type="EMBL" id="KN824279">
    <property type="protein sequence ID" value="KIM32930.1"/>
    <property type="molecule type" value="Genomic_DNA"/>
</dbReference>
<reference evidence="3 4" key="1">
    <citation type="submission" date="2014-04" db="EMBL/GenBank/DDBJ databases">
        <authorList>
            <consortium name="DOE Joint Genome Institute"/>
            <person name="Kuo A."/>
            <person name="Zuccaro A."/>
            <person name="Kohler A."/>
            <person name="Nagy L.G."/>
            <person name="Floudas D."/>
            <person name="Copeland A."/>
            <person name="Barry K.W."/>
            <person name="Cichocki N."/>
            <person name="Veneault-Fourrey C."/>
            <person name="LaButti K."/>
            <person name="Lindquist E.A."/>
            <person name="Lipzen A."/>
            <person name="Lundell T."/>
            <person name="Morin E."/>
            <person name="Murat C."/>
            <person name="Sun H."/>
            <person name="Tunlid A."/>
            <person name="Henrissat B."/>
            <person name="Grigoriev I.V."/>
            <person name="Hibbett D.S."/>
            <person name="Martin F."/>
            <person name="Nordberg H.P."/>
            <person name="Cantor M.N."/>
            <person name="Hua S.X."/>
        </authorList>
    </citation>
    <scope>NUCLEOTIDE SEQUENCE [LARGE SCALE GENOMIC DNA]</scope>
    <source>
        <strain evidence="3 4">MAFF 305830</strain>
    </source>
</reference>
<organism evidence="3 4">
    <name type="scientific">Serendipita vermifera MAFF 305830</name>
    <dbReference type="NCBI Taxonomy" id="933852"/>
    <lineage>
        <taxon>Eukaryota</taxon>
        <taxon>Fungi</taxon>
        <taxon>Dikarya</taxon>
        <taxon>Basidiomycota</taxon>
        <taxon>Agaricomycotina</taxon>
        <taxon>Agaricomycetes</taxon>
        <taxon>Sebacinales</taxon>
        <taxon>Serendipitaceae</taxon>
        <taxon>Serendipita</taxon>
    </lineage>
</organism>
<name>A0A0C3B7Y5_SERVB</name>
<dbReference type="OrthoDB" id="206452at2759"/>
<dbReference type="InterPro" id="IPR012816">
    <property type="entry name" value="NADAR"/>
</dbReference>
<evidence type="ECO:0000313" key="3">
    <source>
        <dbReference type="EMBL" id="KIM32930.1"/>
    </source>
</evidence>
<dbReference type="Proteomes" id="UP000054097">
    <property type="component" value="Unassembled WGS sequence"/>
</dbReference>
<dbReference type="STRING" id="933852.A0A0C3B7Y5"/>
<accession>A0A0C3B7Y5</accession>
<keyword evidence="4" id="KW-1185">Reference proteome</keyword>
<sequence>MYSRSANSTPARPSPNNNSQIYFSTRHETHYAFTNVSGHPISYRNALYLTAEHLYQALKFIEHQPAIAELVMNSSEPQRVAHRYNERVRPDWPQQHLHMLETVLILKFSQYPGLQMELLATGEAQLIQLGSDQYWSQLENGTGRNEFGNVLMRVRSILRSRI</sequence>
<dbReference type="SUPFAM" id="SSF143990">
    <property type="entry name" value="YbiA-like"/>
    <property type="match status" value="1"/>
</dbReference>
<evidence type="ECO:0000259" key="2">
    <source>
        <dbReference type="Pfam" id="PF08719"/>
    </source>
</evidence>
<gene>
    <name evidence="3" type="ORF">M408DRAFT_189133</name>
</gene>
<dbReference type="CDD" id="cd15457">
    <property type="entry name" value="NADAR"/>
    <property type="match status" value="1"/>
</dbReference>